<dbReference type="Gene3D" id="1.25.40.10">
    <property type="entry name" value="Tetratricopeptide repeat domain"/>
    <property type="match status" value="1"/>
</dbReference>
<evidence type="ECO:0000256" key="3">
    <source>
        <dbReference type="ARBA" id="ARBA00022803"/>
    </source>
</evidence>
<keyword evidence="2" id="KW-0201">Cytochrome c-type biogenesis</keyword>
<feature type="domain" description="Cytochrome c-type biogenesis protein H TPR" evidence="6">
    <location>
        <begin position="110"/>
        <end position="217"/>
    </location>
</feature>
<keyword evidence="5" id="KW-1133">Transmembrane helix</keyword>
<dbReference type="KEGG" id="xcb:XC_2575"/>
<reference evidence="7 8" key="1">
    <citation type="journal article" date="2005" name="Genome Res.">
        <title>Comparative and functional genomic analyses of the pathogenicity of phytopathogen Xanthomonas campestris pv. campestris.</title>
        <authorList>
            <person name="Qian W."/>
            <person name="Jia Y."/>
            <person name="Ren S.X."/>
            <person name="He Y.Q."/>
            <person name="Feng J.X."/>
            <person name="Lu L.F."/>
            <person name="Sun Q."/>
            <person name="Ying G."/>
            <person name="Tang D.J."/>
            <person name="Tang H."/>
            <person name="Wu W."/>
            <person name="Hao P."/>
            <person name="Wang L."/>
            <person name="Jiang B.L."/>
            <person name="Zeng S."/>
            <person name="Gu W.Y."/>
            <person name="Lu G."/>
            <person name="Rong L."/>
            <person name="Tian Y."/>
            <person name="Yao Z."/>
            <person name="Fu G."/>
            <person name="Chen B."/>
            <person name="Fang R."/>
            <person name="Qiang B."/>
            <person name="Chen Z."/>
            <person name="Zhao G.P."/>
            <person name="Tang J.L."/>
            <person name="He C."/>
        </authorList>
    </citation>
    <scope>NUCLEOTIDE SEQUENCE [LARGE SCALE GENOMIC DNA]</scope>
    <source>
        <strain evidence="7 8">8004</strain>
    </source>
</reference>
<dbReference type="PANTHER" id="PTHR47870:SF1">
    <property type="entry name" value="CYTOCHROME C-TYPE BIOGENESIS PROTEIN CCMH"/>
    <property type="match status" value="1"/>
</dbReference>
<dbReference type="SUPFAM" id="SSF48452">
    <property type="entry name" value="TPR-like"/>
    <property type="match status" value="1"/>
</dbReference>
<evidence type="ECO:0000313" key="7">
    <source>
        <dbReference type="EMBL" id="AAY49625.1"/>
    </source>
</evidence>
<evidence type="ECO:0000313" key="8">
    <source>
        <dbReference type="Proteomes" id="UP000000420"/>
    </source>
</evidence>
<accession>A0A0H2X8M8</accession>
<keyword evidence="1" id="KW-0677">Repeat</keyword>
<dbReference type="PROSITE" id="PS50005">
    <property type="entry name" value="TPR"/>
    <property type="match status" value="1"/>
</dbReference>
<evidence type="ECO:0000259" key="6">
    <source>
        <dbReference type="Pfam" id="PF23914"/>
    </source>
</evidence>
<protein>
    <recommendedName>
        <fullName evidence="6">Cytochrome c-type biogenesis protein H TPR domain-containing protein</fullName>
    </recommendedName>
</protein>
<dbReference type="InterPro" id="IPR019734">
    <property type="entry name" value="TPR_rpt"/>
</dbReference>
<feature type="transmembrane region" description="Helical" evidence="5">
    <location>
        <begin position="6"/>
        <end position="24"/>
    </location>
</feature>
<dbReference type="EMBL" id="CP000050">
    <property type="protein sequence ID" value="AAY49625.1"/>
    <property type="molecule type" value="Genomic_DNA"/>
</dbReference>
<dbReference type="PANTHER" id="PTHR47870">
    <property type="entry name" value="CYTOCHROME C-TYPE BIOGENESIS PROTEIN CCMH"/>
    <property type="match status" value="1"/>
</dbReference>
<dbReference type="AlphaFoldDB" id="A0A0H2X8M8"/>
<keyword evidence="3 4" id="KW-0802">TPR repeat</keyword>
<dbReference type="Proteomes" id="UP000000420">
    <property type="component" value="Chromosome"/>
</dbReference>
<name>A0A0H2X8M8_XANC8</name>
<gene>
    <name evidence="7" type="ordered locus">XC_2575</name>
</gene>
<proteinExistence type="predicted"/>
<feature type="transmembrane region" description="Helical" evidence="5">
    <location>
        <begin position="36"/>
        <end position="57"/>
    </location>
</feature>
<dbReference type="InterPro" id="IPR011990">
    <property type="entry name" value="TPR-like_helical_dom_sf"/>
</dbReference>
<feature type="repeat" description="TPR" evidence="4">
    <location>
        <begin position="109"/>
        <end position="142"/>
    </location>
</feature>
<dbReference type="InterPro" id="IPR051263">
    <property type="entry name" value="C-type_cytochrome_biogenesis"/>
</dbReference>
<evidence type="ECO:0000256" key="2">
    <source>
        <dbReference type="ARBA" id="ARBA00022748"/>
    </source>
</evidence>
<dbReference type="GO" id="GO:0005886">
    <property type="term" value="C:plasma membrane"/>
    <property type="evidence" value="ECO:0007669"/>
    <property type="project" value="TreeGrafter"/>
</dbReference>
<evidence type="ECO:0000256" key="5">
    <source>
        <dbReference type="SAM" id="Phobius"/>
    </source>
</evidence>
<evidence type="ECO:0000256" key="1">
    <source>
        <dbReference type="ARBA" id="ARBA00022737"/>
    </source>
</evidence>
<keyword evidence="5" id="KW-0812">Transmembrane</keyword>
<dbReference type="SMART" id="SM00028">
    <property type="entry name" value="TPR"/>
    <property type="match status" value="1"/>
</dbReference>
<evidence type="ECO:0000256" key="4">
    <source>
        <dbReference type="PROSITE-ProRule" id="PRU00339"/>
    </source>
</evidence>
<sequence length="242" mass="25364">MMIGFYVASAAMVVGATALLVVPVRQHAQRNGSARHALPLLLMLGLPLSTAGLYRLVGTPDAMANVQPQRAAASALAQPGSAASASGMTAAVEQTPAPDSQQAAALQALTSWMQQAKAHEQENRPAEARDAYAQALQLAPDNSAAIVGWVASDMATRADFAIDASSRARLQQVVAAEPDNQRGLWLLGISDFQQHDYAAATDHWQHLHGLLDTGSPMQQAVADKIAVAQSLASARQSKAATR</sequence>
<dbReference type="GO" id="GO:0017004">
    <property type="term" value="P:cytochrome complex assembly"/>
    <property type="evidence" value="ECO:0007669"/>
    <property type="project" value="UniProtKB-KW"/>
</dbReference>
<organism evidence="7 8">
    <name type="scientific">Xanthomonas campestris pv. campestris (strain 8004)</name>
    <dbReference type="NCBI Taxonomy" id="314565"/>
    <lineage>
        <taxon>Bacteria</taxon>
        <taxon>Pseudomonadati</taxon>
        <taxon>Pseudomonadota</taxon>
        <taxon>Gammaproteobacteria</taxon>
        <taxon>Lysobacterales</taxon>
        <taxon>Lysobacteraceae</taxon>
        <taxon>Xanthomonas</taxon>
    </lineage>
</organism>
<keyword evidence="5" id="KW-0472">Membrane</keyword>
<dbReference type="HOGENOM" id="CLU_1277208_0_0_6"/>
<dbReference type="Pfam" id="PF23914">
    <property type="entry name" value="TPR_CcmH_CycH"/>
    <property type="match status" value="1"/>
</dbReference>
<dbReference type="InterPro" id="IPR056413">
    <property type="entry name" value="TPR_CcmH_CycH"/>
</dbReference>